<evidence type="ECO:0000256" key="2">
    <source>
        <dbReference type="SAM" id="MobiDB-lite"/>
    </source>
</evidence>
<feature type="region of interest" description="Disordered" evidence="2">
    <location>
        <begin position="152"/>
        <end position="195"/>
    </location>
</feature>
<dbReference type="GO" id="GO:0005524">
    <property type="term" value="F:ATP binding"/>
    <property type="evidence" value="ECO:0007669"/>
    <property type="project" value="UniProtKB-UniRule"/>
</dbReference>
<accession>A0A1I7ZAR2</accession>
<dbReference type="InterPro" id="IPR017441">
    <property type="entry name" value="Protein_kinase_ATP_BS"/>
</dbReference>
<dbReference type="WBParaSite" id="L893_g24297.t1">
    <property type="protein sequence ID" value="L893_g24297.t1"/>
    <property type="gene ID" value="L893_g24297"/>
</dbReference>
<keyword evidence="1" id="KW-0067">ATP-binding</keyword>
<keyword evidence="3" id="KW-1185">Reference proteome</keyword>
<dbReference type="Proteomes" id="UP000095287">
    <property type="component" value="Unplaced"/>
</dbReference>
<keyword evidence="1" id="KW-0547">Nucleotide-binding</keyword>
<dbReference type="AlphaFoldDB" id="A0A1I7ZAR2"/>
<dbReference type="InterPro" id="IPR011009">
    <property type="entry name" value="Kinase-like_dom_sf"/>
</dbReference>
<proteinExistence type="predicted"/>
<dbReference type="PROSITE" id="PS00107">
    <property type="entry name" value="PROTEIN_KINASE_ATP"/>
    <property type="match status" value="1"/>
</dbReference>
<feature type="binding site" evidence="1">
    <location>
        <position position="237"/>
    </location>
    <ligand>
        <name>ATP</name>
        <dbReference type="ChEBI" id="CHEBI:30616"/>
    </ligand>
</feature>
<evidence type="ECO:0000313" key="4">
    <source>
        <dbReference type="WBParaSite" id="L893_g24297.t1"/>
    </source>
</evidence>
<dbReference type="Gene3D" id="3.30.200.20">
    <property type="entry name" value="Phosphorylase Kinase, domain 1"/>
    <property type="match status" value="1"/>
</dbReference>
<dbReference type="SUPFAM" id="SSF56112">
    <property type="entry name" value="Protein kinase-like (PK-like)"/>
    <property type="match status" value="1"/>
</dbReference>
<organism evidence="3 4">
    <name type="scientific">Steinernema glaseri</name>
    <dbReference type="NCBI Taxonomy" id="37863"/>
    <lineage>
        <taxon>Eukaryota</taxon>
        <taxon>Metazoa</taxon>
        <taxon>Ecdysozoa</taxon>
        <taxon>Nematoda</taxon>
        <taxon>Chromadorea</taxon>
        <taxon>Rhabditida</taxon>
        <taxon>Tylenchina</taxon>
        <taxon>Panagrolaimomorpha</taxon>
        <taxon>Strongyloidoidea</taxon>
        <taxon>Steinernematidae</taxon>
        <taxon>Steinernema</taxon>
    </lineage>
</organism>
<evidence type="ECO:0000256" key="1">
    <source>
        <dbReference type="PROSITE-ProRule" id="PRU10141"/>
    </source>
</evidence>
<name>A0A1I7ZAR2_9BILA</name>
<protein>
    <submittedName>
        <fullName evidence="4">Protein kinase domain-containing protein</fullName>
    </submittedName>
</protein>
<evidence type="ECO:0000313" key="3">
    <source>
        <dbReference type="Proteomes" id="UP000095287"/>
    </source>
</evidence>
<reference evidence="4" key="1">
    <citation type="submission" date="2016-11" db="UniProtKB">
        <authorList>
            <consortium name="WormBaseParasite"/>
        </authorList>
    </citation>
    <scope>IDENTIFICATION</scope>
</reference>
<sequence length="285" mass="30498">MDPAAGAGAGAGAAAQLLAVRAQPAEAAGGAFFQVFGESPPRHVAAEEVALYAEEATWEEVAAAQGERSVFSTRCPEIPLRDRVIDPSILSATELVLVDNLTVTESSAPGTVDSSMVQSWHSSASSSTATASGRPSSVLQFIFRSSRSRSIAANQNSTSPSQAACSSEDVDFAEKVPRRRRPRSAHFDPNALEPPRELPAVQDVEQLYRRLEKLGEGSYAMVYKSENRKDGSIVALKEIKLQEQEGLPFTAIREGMLIVLGSPIRLNETFNGPGTAKYKLSHGIK</sequence>